<accession>A0A4Y7JWD1</accession>
<dbReference type="PANTHER" id="PTHR32401:SF47">
    <property type="entry name" value="LEGUME LECTIN DOMAIN-CONTAINING PROTEIN"/>
    <property type="match status" value="1"/>
</dbReference>
<dbReference type="InterPro" id="IPR013320">
    <property type="entry name" value="ConA-like_dom_sf"/>
</dbReference>
<keyword evidence="3" id="KW-1133">Transmembrane helix</keyword>
<feature type="transmembrane region" description="Helical" evidence="3">
    <location>
        <begin position="365"/>
        <end position="388"/>
    </location>
</feature>
<dbReference type="Proteomes" id="UP000316621">
    <property type="component" value="Chromosome 6"/>
</dbReference>
<dbReference type="Pfam" id="PF00139">
    <property type="entry name" value="Lectin_legB"/>
    <property type="match status" value="2"/>
</dbReference>
<evidence type="ECO:0000256" key="2">
    <source>
        <dbReference type="ARBA" id="ARBA00022734"/>
    </source>
</evidence>
<feature type="domain" description="Legume lectin" evidence="4">
    <location>
        <begin position="313"/>
        <end position="361"/>
    </location>
</feature>
<name>A0A4Y7JWD1_PAPSO</name>
<feature type="domain" description="Legume lectin" evidence="4">
    <location>
        <begin position="88"/>
        <end position="264"/>
    </location>
</feature>
<keyword evidence="2" id="KW-0430">Lectin</keyword>
<dbReference type="InterPro" id="IPR050258">
    <property type="entry name" value="Leguminous_Lectin"/>
</dbReference>
<dbReference type="PANTHER" id="PTHR32401">
    <property type="entry name" value="CONCANAVALIN A-LIKE LECTIN FAMILY PROTEIN"/>
    <property type="match status" value="1"/>
</dbReference>
<keyword evidence="6" id="KW-1185">Reference proteome</keyword>
<evidence type="ECO:0000256" key="1">
    <source>
        <dbReference type="ARBA" id="ARBA00007606"/>
    </source>
</evidence>
<dbReference type="SUPFAM" id="SSF49899">
    <property type="entry name" value="Concanavalin A-like lectins/glucanases"/>
    <property type="match status" value="1"/>
</dbReference>
<reference evidence="5 6" key="1">
    <citation type="journal article" date="2018" name="Science">
        <title>The opium poppy genome and morphinan production.</title>
        <authorList>
            <person name="Guo L."/>
            <person name="Winzer T."/>
            <person name="Yang X."/>
            <person name="Li Y."/>
            <person name="Ning Z."/>
            <person name="He Z."/>
            <person name="Teodor R."/>
            <person name="Lu Y."/>
            <person name="Bowser T.A."/>
            <person name="Graham I.A."/>
            <person name="Ye K."/>
        </authorList>
    </citation>
    <scope>NUCLEOTIDE SEQUENCE [LARGE SCALE GENOMIC DNA]</scope>
    <source>
        <strain evidence="6">cv. HN1</strain>
        <tissue evidence="5">Leaves</tissue>
    </source>
</reference>
<evidence type="ECO:0000313" key="5">
    <source>
        <dbReference type="EMBL" id="RZC64281.1"/>
    </source>
</evidence>
<feature type="transmembrane region" description="Helical" evidence="3">
    <location>
        <begin position="262"/>
        <end position="282"/>
    </location>
</feature>
<dbReference type="CDD" id="cd06899">
    <property type="entry name" value="lectin_legume_LecRK_Arcelin_ConA"/>
    <property type="match status" value="1"/>
</dbReference>
<dbReference type="Gramene" id="RZC64281">
    <property type="protein sequence ID" value="RZC64281"/>
    <property type="gene ID" value="C5167_007973"/>
</dbReference>
<evidence type="ECO:0000256" key="3">
    <source>
        <dbReference type="SAM" id="Phobius"/>
    </source>
</evidence>
<feature type="transmembrane region" description="Helical" evidence="3">
    <location>
        <begin position="302"/>
        <end position="321"/>
    </location>
</feature>
<dbReference type="Gene3D" id="2.60.120.200">
    <property type="match status" value="1"/>
</dbReference>
<feature type="transmembrane region" description="Helical" evidence="3">
    <location>
        <begin position="333"/>
        <end position="353"/>
    </location>
</feature>
<dbReference type="EMBL" id="CM010720">
    <property type="protein sequence ID" value="RZC64281.1"/>
    <property type="molecule type" value="Genomic_DNA"/>
</dbReference>
<dbReference type="GO" id="GO:0030246">
    <property type="term" value="F:carbohydrate binding"/>
    <property type="evidence" value="ECO:0007669"/>
    <property type="project" value="UniProtKB-KW"/>
</dbReference>
<evidence type="ECO:0000259" key="4">
    <source>
        <dbReference type="Pfam" id="PF00139"/>
    </source>
</evidence>
<dbReference type="InterPro" id="IPR001220">
    <property type="entry name" value="Legume_lectin_dom"/>
</dbReference>
<proteinExistence type="inferred from homology"/>
<keyword evidence="3" id="KW-0472">Membrane</keyword>
<dbReference type="AlphaFoldDB" id="A0A4Y7JWD1"/>
<sequence length="413" mass="45790">MRVDYGLNVARSEDLAGLDGYNLGRNDLRRAGLKNLMWWFWMMGITVEMGWFLSFHVMPESIAMSFYKNFCNSFFILLFFLIPTMNSISFNMPRFEYQASDIILEGDAVASMGTVEMINKKIYGSRVGRASYAKPVPLWDSATRELTHFTTHFMFSIQKPTPFYGDGLAFFIAPVGCPIPPNSAGGFLGLFNTTTTDKTSLNQIIHVEFDSFLNEEWDPDSTHVGMNNNSIESSVSSFWNASLYSGETGNAWITYDATTNHLLLIASGILRIIFVCGANRHLLDGLFSENLCLFGMTDISLISLLISPFQSIATVITLVKVDLKEVLPQNIKVGFSASSGFVIGRHTLLSWGFNSSLVVKSNIKLVVALSVSAVFICGVAVAVVLLILTKKTKGKMTVNLKQELFQKASLTKI</sequence>
<feature type="transmembrane region" description="Helical" evidence="3">
    <location>
        <begin position="66"/>
        <end position="85"/>
    </location>
</feature>
<feature type="transmembrane region" description="Helical" evidence="3">
    <location>
        <begin position="36"/>
        <end position="54"/>
    </location>
</feature>
<organism evidence="5 6">
    <name type="scientific">Papaver somniferum</name>
    <name type="common">Opium poppy</name>
    <dbReference type="NCBI Taxonomy" id="3469"/>
    <lineage>
        <taxon>Eukaryota</taxon>
        <taxon>Viridiplantae</taxon>
        <taxon>Streptophyta</taxon>
        <taxon>Embryophyta</taxon>
        <taxon>Tracheophyta</taxon>
        <taxon>Spermatophyta</taxon>
        <taxon>Magnoliopsida</taxon>
        <taxon>Ranunculales</taxon>
        <taxon>Papaveraceae</taxon>
        <taxon>Papaveroideae</taxon>
        <taxon>Papaver</taxon>
    </lineage>
</organism>
<protein>
    <recommendedName>
        <fullName evidence="4">Legume lectin domain-containing protein</fullName>
    </recommendedName>
</protein>
<evidence type="ECO:0000313" key="6">
    <source>
        <dbReference type="Proteomes" id="UP000316621"/>
    </source>
</evidence>
<gene>
    <name evidence="5" type="ORF">C5167_007973</name>
</gene>
<comment type="similarity">
    <text evidence="1">Belongs to the leguminous lectin family.</text>
</comment>
<keyword evidence="3" id="KW-0812">Transmembrane</keyword>